<reference evidence="5 6" key="1">
    <citation type="journal article" date="2009" name="Int. J. Syst. Evol. Microbiol.">
        <title>Transfer of Teichococcus ludipueritiae and Muricoccus roseus to the genus Roseomonas, as Roseomonas ludipueritiae comb. nov. and Roseomonas rosea comb. nov., respectively, and emended description of the genus Roseomonas.</title>
        <authorList>
            <person name="Sanchez-Porro C."/>
            <person name="Gallego V."/>
            <person name="Busse H.J."/>
            <person name="Kampfer P."/>
            <person name="Ventosa A."/>
        </authorList>
    </citation>
    <scope>NUCLEOTIDE SEQUENCE [LARGE SCALE GENOMIC DNA]</scope>
    <source>
        <strain evidence="5 6">DSM 14915</strain>
    </source>
</reference>
<dbReference type="PROSITE" id="PS00552">
    <property type="entry name" value="HTH_MERR_1"/>
    <property type="match status" value="1"/>
</dbReference>
<name>A0ABR7R2V9_9PROT</name>
<comment type="caution">
    <text evidence="5">The sequence shown here is derived from an EMBL/GenBank/DDBJ whole genome shotgun (WGS) entry which is preliminary data.</text>
</comment>
<dbReference type="Proteomes" id="UP000603940">
    <property type="component" value="Unassembled WGS sequence"/>
</dbReference>
<dbReference type="InterPro" id="IPR047057">
    <property type="entry name" value="MerR_fam"/>
</dbReference>
<evidence type="ECO:0000313" key="5">
    <source>
        <dbReference type="EMBL" id="MBC9175993.1"/>
    </source>
</evidence>
<dbReference type="CDD" id="cd04785">
    <property type="entry name" value="HTH_CadR-PbrR-like"/>
    <property type="match status" value="1"/>
</dbReference>
<dbReference type="SMART" id="SM00422">
    <property type="entry name" value="HTH_MERR"/>
    <property type="match status" value="1"/>
</dbReference>
<evidence type="ECO:0000259" key="4">
    <source>
        <dbReference type="PROSITE" id="PS50937"/>
    </source>
</evidence>
<gene>
    <name evidence="5" type="ORF">IBL25_03415</name>
</gene>
<keyword evidence="3" id="KW-0804">Transcription</keyword>
<proteinExistence type="predicted"/>
<evidence type="ECO:0000256" key="3">
    <source>
        <dbReference type="ARBA" id="ARBA00023163"/>
    </source>
</evidence>
<evidence type="ECO:0000256" key="2">
    <source>
        <dbReference type="ARBA" id="ARBA00023125"/>
    </source>
</evidence>
<dbReference type="InterPro" id="IPR000551">
    <property type="entry name" value="MerR-type_HTH_dom"/>
</dbReference>
<dbReference type="PANTHER" id="PTHR30204">
    <property type="entry name" value="REDOX-CYCLING DRUG-SENSING TRANSCRIPTIONAL ACTIVATOR SOXR"/>
    <property type="match status" value="1"/>
</dbReference>
<dbReference type="PROSITE" id="PS50937">
    <property type="entry name" value="HTH_MERR_2"/>
    <property type="match status" value="1"/>
</dbReference>
<dbReference type="PRINTS" id="PR00040">
    <property type="entry name" value="HTHMERR"/>
</dbReference>
<sequence length="150" mass="16369">MPRSAPGLTIGALAERTGCNPPTIRYYEEIGLLPRPGRRASGHRSYGDEDLRRLTFIRRCRDFGFPVEQVRALVALTESPDRDCAEARDVAQTHLEAVREKLAELHALERTLAEFVDTCTAACAGGPASRCTMLEDLSIPAPAKRAACCG</sequence>
<dbReference type="EMBL" id="JACTUZ010000006">
    <property type="protein sequence ID" value="MBC9175993.1"/>
    <property type="molecule type" value="Genomic_DNA"/>
</dbReference>
<dbReference type="Gene3D" id="1.10.1660.10">
    <property type="match status" value="1"/>
</dbReference>
<feature type="domain" description="HTH merR-type" evidence="4">
    <location>
        <begin position="7"/>
        <end position="76"/>
    </location>
</feature>
<protein>
    <submittedName>
        <fullName evidence="5">Helix-turn-helix domain-containing protein</fullName>
    </submittedName>
</protein>
<keyword evidence="1" id="KW-0805">Transcription regulation</keyword>
<dbReference type="InterPro" id="IPR009061">
    <property type="entry name" value="DNA-bd_dom_put_sf"/>
</dbReference>
<dbReference type="PANTHER" id="PTHR30204:SF94">
    <property type="entry name" value="HEAVY METAL-DEPENDENT TRANSCRIPTIONAL REGULATOR HI_0293-RELATED"/>
    <property type="match status" value="1"/>
</dbReference>
<keyword evidence="2" id="KW-0238">DNA-binding</keyword>
<evidence type="ECO:0000256" key="1">
    <source>
        <dbReference type="ARBA" id="ARBA00023015"/>
    </source>
</evidence>
<dbReference type="Pfam" id="PF13411">
    <property type="entry name" value="MerR_1"/>
    <property type="match status" value="1"/>
</dbReference>
<keyword evidence="6" id="KW-1185">Reference proteome</keyword>
<dbReference type="RefSeq" id="WP_187777155.1">
    <property type="nucleotide sequence ID" value="NZ_JACTUZ010000006.1"/>
</dbReference>
<organism evidence="5 6">
    <name type="scientific">Pseudoroseomonas ludipueritiae</name>
    <dbReference type="NCBI Taxonomy" id="198093"/>
    <lineage>
        <taxon>Bacteria</taxon>
        <taxon>Pseudomonadati</taxon>
        <taxon>Pseudomonadota</taxon>
        <taxon>Alphaproteobacteria</taxon>
        <taxon>Acetobacterales</taxon>
        <taxon>Acetobacteraceae</taxon>
        <taxon>Pseudoroseomonas</taxon>
    </lineage>
</organism>
<evidence type="ECO:0000313" key="6">
    <source>
        <dbReference type="Proteomes" id="UP000603940"/>
    </source>
</evidence>
<dbReference type="SUPFAM" id="SSF46955">
    <property type="entry name" value="Putative DNA-binding domain"/>
    <property type="match status" value="1"/>
</dbReference>
<accession>A0ABR7R2V9</accession>